<dbReference type="Proteomes" id="UP000805193">
    <property type="component" value="Unassembled WGS sequence"/>
</dbReference>
<name>A0AC60QMU6_IXOPE</name>
<comment type="caution">
    <text evidence="1">The sequence shown here is derived from an EMBL/GenBank/DDBJ whole genome shotgun (WGS) entry which is preliminary data.</text>
</comment>
<keyword evidence="2" id="KW-1185">Reference proteome</keyword>
<sequence length="1260" mass="139884">MSNKLPVNNLKECEQRYEQLYGKKSDTRETSRRGTDNAAVFKFVDARRLSQLVAEFVTPYVNGSYVANKSRKDAAKPVSAAVTERNDGSHDSGDDDHTFVRPKAFGSSVHLAAKSPVKLAPAVQPPPRFNGHHKSPNKQRKTSWSEKAYVPETEFPSSPDFVFSDDDAAENKDPDYISIPSLSPPPADLIVDSDDEPAVFEGVVPTLKGTVRLSPLKNRRAGEATSSAEPRDTLSISEICEIESSPLLSKPRFQSGDEAKWAAIRLRDYDYRLSSHICTRLYESRQVSASIISLLELRLKVFQQLRKATLCTTNSDSTPLNKTKSSCNFDGSRGQSAAVVADDSPKWSPSVADDSRSRSSATSVSDDRRKQSPASVDNSPLDVPLSHRLKKLAEKVRQNGPSTSFHSPEPTPEQPSTSKNSPYFVPNPSTNSAGPPMNDTEFIQDVVTQDDFADPADDVASEPRANFSDDLGSAGRFLGKYRNDGESATFKGFGFPHSAEMRAKFGSVFGLKQFRLNQLEAINAALLGEDCFILMPTGGGKSLCYQLPAVVSEGVTVVISPLKSLIYDQVQKLGSLDVPANHLSGDSDDFSVYSDLRSAQPRLRLLYVTPEKVSASGRLLDALSRLHANGRLSRFVIDEAHCVSQWGHDFRPDYKKLSVLREKFSGVPMMALTATATPRVRTDILHQLGMRDPKWFLQSFNRPNLRYEIRLKSGKVGTAREVLEVVEGKFARQSGIIYCFSRKECDDLAEELSKNGVPAVAYHAGLDDPKRNAVQQRWIDDKVRVVCATIAFGMGVDKPDVRFVVHYTLPKSMEGFYQESGRAGRDGRPASCLLFYSFADVQRIRRMVEMDKASNYAAKQTHLSNLWHMVNFCENRTDCRRAQVLHYFGENFDRTFCERNRRFACDNCLSRGCWVMKDVTEDAREVVRCVEELCQQRRKVTVNMVVDIFKGCTNKKMTKENFTNLRLHGRGKGYQRTDADRLLRRLILEGYLKEESVINYLEMAVSYVHPGSKAAQLVSGSAKVSLAIQKKSRPSESRSAAAEDAEPQEDPQVAKLVEACHAELVSIAKALAAEKKTFYGNVIHMEALRGLAETLPTTTEAMLQVPHMTRALVDKYGEQLLEVTERYAAEKIVLEAERQAERQAEVNKAAEEEFQNPEPPSEFTSSNRGLKRKSGGAGGGHQKRQRKYPFKKKTWNNSFKGRGKFSGSPSKTRKKAAGKASAKSAKWTGGASTSAGFGALPMPKPQQSRSFLGKPKVVEL</sequence>
<dbReference type="EMBL" id="JABSTQ010006569">
    <property type="protein sequence ID" value="KAG0437058.1"/>
    <property type="molecule type" value="Genomic_DNA"/>
</dbReference>
<reference evidence="1 2" key="1">
    <citation type="journal article" date="2020" name="Cell">
        <title>Large-Scale Comparative Analyses of Tick Genomes Elucidate Their Genetic Diversity and Vector Capacities.</title>
        <authorList>
            <consortium name="Tick Genome and Microbiome Consortium (TIGMIC)"/>
            <person name="Jia N."/>
            <person name="Wang J."/>
            <person name="Shi W."/>
            <person name="Du L."/>
            <person name="Sun Y."/>
            <person name="Zhan W."/>
            <person name="Jiang J.F."/>
            <person name="Wang Q."/>
            <person name="Zhang B."/>
            <person name="Ji P."/>
            <person name="Bell-Sakyi L."/>
            <person name="Cui X.M."/>
            <person name="Yuan T.T."/>
            <person name="Jiang B.G."/>
            <person name="Yang W.F."/>
            <person name="Lam T.T."/>
            <person name="Chang Q.C."/>
            <person name="Ding S.J."/>
            <person name="Wang X.J."/>
            <person name="Zhu J.G."/>
            <person name="Ruan X.D."/>
            <person name="Zhao L."/>
            <person name="Wei J.T."/>
            <person name="Ye R.Z."/>
            <person name="Que T.C."/>
            <person name="Du C.H."/>
            <person name="Zhou Y.H."/>
            <person name="Cheng J.X."/>
            <person name="Dai P.F."/>
            <person name="Guo W.B."/>
            <person name="Han X.H."/>
            <person name="Huang E.J."/>
            <person name="Li L.F."/>
            <person name="Wei W."/>
            <person name="Gao Y.C."/>
            <person name="Liu J.Z."/>
            <person name="Shao H.Z."/>
            <person name="Wang X."/>
            <person name="Wang C.C."/>
            <person name="Yang T.C."/>
            <person name="Huo Q.B."/>
            <person name="Li W."/>
            <person name="Chen H.Y."/>
            <person name="Chen S.E."/>
            <person name="Zhou L.G."/>
            <person name="Ni X.B."/>
            <person name="Tian J.H."/>
            <person name="Sheng Y."/>
            <person name="Liu T."/>
            <person name="Pan Y.S."/>
            <person name="Xia L.Y."/>
            <person name="Li J."/>
            <person name="Zhao F."/>
            <person name="Cao W.C."/>
        </authorList>
    </citation>
    <scope>NUCLEOTIDE SEQUENCE [LARGE SCALE GENOMIC DNA]</scope>
    <source>
        <strain evidence="1">Iper-2018</strain>
    </source>
</reference>
<accession>A0AC60QMU6</accession>
<organism evidence="1 2">
    <name type="scientific">Ixodes persulcatus</name>
    <name type="common">Taiga tick</name>
    <dbReference type="NCBI Taxonomy" id="34615"/>
    <lineage>
        <taxon>Eukaryota</taxon>
        <taxon>Metazoa</taxon>
        <taxon>Ecdysozoa</taxon>
        <taxon>Arthropoda</taxon>
        <taxon>Chelicerata</taxon>
        <taxon>Arachnida</taxon>
        <taxon>Acari</taxon>
        <taxon>Parasitiformes</taxon>
        <taxon>Ixodida</taxon>
        <taxon>Ixodoidea</taxon>
        <taxon>Ixodidae</taxon>
        <taxon>Ixodinae</taxon>
        <taxon>Ixodes</taxon>
    </lineage>
</organism>
<proteinExistence type="predicted"/>
<protein>
    <submittedName>
        <fullName evidence="1">Uncharacterized protein</fullName>
    </submittedName>
</protein>
<gene>
    <name evidence="1" type="ORF">HPB47_017632</name>
</gene>
<evidence type="ECO:0000313" key="1">
    <source>
        <dbReference type="EMBL" id="KAG0437058.1"/>
    </source>
</evidence>
<evidence type="ECO:0000313" key="2">
    <source>
        <dbReference type="Proteomes" id="UP000805193"/>
    </source>
</evidence>